<reference evidence="2" key="1">
    <citation type="submission" date="2016-05" db="EMBL/GenBank/DDBJ databases">
        <authorList>
            <person name="Naeem Raeece"/>
        </authorList>
    </citation>
    <scope>NUCLEOTIDE SEQUENCE [LARGE SCALE GENOMIC DNA]</scope>
</reference>
<dbReference type="Proteomes" id="UP000078560">
    <property type="component" value="Unassembled WGS sequence"/>
</dbReference>
<accession>A0A1A8VHN4</accession>
<organism evidence="1 2">
    <name type="scientific">Plasmodium ovale curtisi</name>
    <dbReference type="NCBI Taxonomy" id="864141"/>
    <lineage>
        <taxon>Eukaryota</taxon>
        <taxon>Sar</taxon>
        <taxon>Alveolata</taxon>
        <taxon>Apicomplexa</taxon>
        <taxon>Aconoidasida</taxon>
        <taxon>Haemosporida</taxon>
        <taxon>Plasmodiidae</taxon>
        <taxon>Plasmodium</taxon>
        <taxon>Plasmodium (Plasmodium)</taxon>
    </lineage>
</organism>
<dbReference type="AlphaFoldDB" id="A0A1A8VHN4"/>
<name>A0A1A8VHN4_PLAOA</name>
<feature type="non-terminal residue" evidence="1">
    <location>
        <position position="1"/>
    </location>
</feature>
<evidence type="ECO:0000313" key="1">
    <source>
        <dbReference type="EMBL" id="SBS79914.1"/>
    </source>
</evidence>
<dbReference type="EMBL" id="FLQU01000012">
    <property type="protein sequence ID" value="SBS79914.1"/>
    <property type="molecule type" value="Genomic_DNA"/>
</dbReference>
<proteinExistence type="predicted"/>
<evidence type="ECO:0000313" key="2">
    <source>
        <dbReference type="Proteomes" id="UP000078560"/>
    </source>
</evidence>
<sequence>KLVNRIEQSVLSRRKREKEAVFPSKNSSRVLPTCEIPYLNDTHALKLQGSLQMHNNHICFVFHLRDDTPTIKLLHRQIPQRETDCHANYGDEHLEKQSLTTKTPLGKCAKKANKEKKASLNRAQLHNAMLRTERNAFLKKSPCKQGETKLVNRIEQSVLSRRKREKEAVFPSKNSSRVLPTCEIPYLNDTHALKLQGSLQMHNNHICFVFHLRDDTPTIKLLHRQIPQRETDCHANYGDEHLEKQSLTTKTPLGKCAKKANKEKKASLNRAQLHNAMLRTERNAFLKKSPCKQGETVASDDLPK</sequence>
<protein>
    <submittedName>
        <fullName evidence="1">Uncharacterized protein</fullName>
    </submittedName>
</protein>
<gene>
    <name evidence="1" type="ORF">POVCU2_0001030</name>
</gene>